<sequence length="718" mass="83494">MSEKELIQKLSELCKKPGYIHALALYTLKSFFILYEEKLRKSDIAKANSRDNLIRNEQNLLLLLLGNHVDETQLTLEEITTYIEETRVILNEIHQSINNNIFKNVFQNKEKIKDERGFFQEPEVWREAIFYGAESAYYFQYKELIYLKFINDNDWFKKNKGFNISEGLAIIETIHNLLDLKRSIGILNSDKNLRTVENFSFTVDELIKLNSTLDFKIVEGFIQAFLRPKDDANEISKIDDFNILTATPIIGLEQEVYFIAHMYSLYESFYESPFYWMNADKKYCSIANKNRGDFTENIAESFLLRVFGRHNVYKNINIYDGKDKLSEIDVLVVFSNYAIILQAKSKKLTLLSKQGNEISLQKDFKLAIQDSYDQALICSKSITNSNYKLIDASGNEIHINKDIKEIFPVCIVAEHYPSLSIQAHQFIKYEKDENIHEPLITDIFFFDVLTELLNSPLYFLSYLDRRGAYFKKLIVQQELSALGYHLSQNLYVDKEFDLMHIEEDFTHGIDVAMAVRRLGVAGLNTPIGILTKLKGTQIYKIIENILELDNYYAIKLGFYLLKLSEIYVKQIDELIVLNVKNTFNTGQEHDLTFKFDEEAIVGLTIHTNNLAIDEARDKISTHSKLRKYKEKSNLWFGLVIQPNQNKEPIIKELLVLSDNWIHDELLEDFQVVLSDKYNYDLSRKVKISKKIGRNEKCPCGSGNKYKKCCLVQSLPTSL</sequence>
<dbReference type="AlphaFoldDB" id="A0AA46NKX0"/>
<accession>A0AA46NKX0</accession>
<organism evidence="1 2">
    <name type="scientific">Acinetobacter ursingii</name>
    <dbReference type="NCBI Taxonomy" id="108980"/>
    <lineage>
        <taxon>Bacteria</taxon>
        <taxon>Pseudomonadati</taxon>
        <taxon>Pseudomonadota</taxon>
        <taxon>Gammaproteobacteria</taxon>
        <taxon>Moraxellales</taxon>
        <taxon>Moraxellaceae</taxon>
        <taxon>Acinetobacter</taxon>
    </lineage>
</organism>
<evidence type="ECO:0000313" key="2">
    <source>
        <dbReference type="Proteomes" id="UP001164081"/>
    </source>
</evidence>
<dbReference type="Proteomes" id="UP001164081">
    <property type="component" value="Chromosome"/>
</dbReference>
<gene>
    <name evidence="1" type="ORF">LSO58_11825</name>
</gene>
<dbReference type="SUPFAM" id="SSF103642">
    <property type="entry name" value="Sec-C motif"/>
    <property type="match status" value="1"/>
</dbReference>
<name>A0AA46NKX0_9GAMM</name>
<protein>
    <submittedName>
        <fullName evidence="1">SEC-C domain-containing protein</fullName>
    </submittedName>
</protein>
<dbReference type="RefSeq" id="WP_104794799.1">
    <property type="nucleotide sequence ID" value="NZ_CP089044.1"/>
</dbReference>
<evidence type="ECO:0000313" key="1">
    <source>
        <dbReference type="EMBL" id="UYF74528.1"/>
    </source>
</evidence>
<reference evidence="1" key="1">
    <citation type="journal article" date="2022" name="J Glob Antimicrob Resist">
        <title>Comparative analysis of IMP-4- and OXA-58-containing plasmids of three carbapenemase-producing Acinetobacter ursingii strains in the Netherlands.</title>
        <authorList>
            <person name="Hendrickx A.P.A."/>
            <person name="Schade R.P."/>
            <person name="Landman F."/>
            <person name="Bosch T."/>
            <person name="Schouls L.M."/>
            <person name="van Dijk K."/>
        </authorList>
    </citation>
    <scope>NUCLEOTIDE SEQUENCE</scope>
    <source>
        <strain evidence="1">RIVM_C010761</strain>
    </source>
</reference>
<dbReference type="InterPro" id="IPR004027">
    <property type="entry name" value="SEC_C_motif"/>
</dbReference>
<dbReference type="Gene3D" id="3.10.450.50">
    <property type="match status" value="1"/>
</dbReference>
<dbReference type="EMBL" id="CP089044">
    <property type="protein sequence ID" value="UYF74528.1"/>
    <property type="molecule type" value="Genomic_DNA"/>
</dbReference>
<proteinExistence type="predicted"/>
<dbReference type="Pfam" id="PF02810">
    <property type="entry name" value="SEC-C"/>
    <property type="match status" value="1"/>
</dbReference>